<evidence type="ECO:0008006" key="14">
    <source>
        <dbReference type="Google" id="ProtNLM"/>
    </source>
</evidence>
<dbReference type="CDD" id="cd16833">
    <property type="entry name" value="YfiH"/>
    <property type="match status" value="1"/>
</dbReference>
<dbReference type="PANTHER" id="PTHR30616:SF2">
    <property type="entry name" value="PURINE NUCLEOSIDE PHOSPHORYLASE LACC1"/>
    <property type="match status" value="1"/>
</dbReference>
<dbReference type="RefSeq" id="WP_153862890.1">
    <property type="nucleotide sequence ID" value="NZ_WJQS01000001.1"/>
</dbReference>
<evidence type="ECO:0000256" key="6">
    <source>
        <dbReference type="ARBA" id="ARBA00022723"/>
    </source>
</evidence>
<protein>
    <recommendedName>
        <fullName evidence="14">Purine nucleoside phosphorylase</fullName>
    </recommendedName>
</protein>
<keyword evidence="13" id="KW-1185">Reference proteome</keyword>
<comment type="similarity">
    <text evidence="4">Belongs to the purine nucleoside phosphorylase YfiH/LACC1 family.</text>
</comment>
<dbReference type="InterPro" id="IPR003730">
    <property type="entry name" value="Cu_polyphenol_OxRdtase"/>
</dbReference>
<dbReference type="Pfam" id="PF02578">
    <property type="entry name" value="Cu-oxidase_4"/>
    <property type="match status" value="1"/>
</dbReference>
<keyword evidence="7" id="KW-0378">Hydrolase</keyword>
<evidence type="ECO:0000256" key="1">
    <source>
        <dbReference type="ARBA" id="ARBA00000553"/>
    </source>
</evidence>
<dbReference type="GO" id="GO:0016787">
    <property type="term" value="F:hydrolase activity"/>
    <property type="evidence" value="ECO:0007669"/>
    <property type="project" value="UniProtKB-KW"/>
</dbReference>
<evidence type="ECO:0000256" key="8">
    <source>
        <dbReference type="ARBA" id="ARBA00022833"/>
    </source>
</evidence>
<dbReference type="SUPFAM" id="SSF64438">
    <property type="entry name" value="CNF1/YfiH-like putative cysteine hydrolases"/>
    <property type="match status" value="1"/>
</dbReference>
<keyword evidence="8" id="KW-0862">Zinc</keyword>
<dbReference type="GO" id="GO:0005507">
    <property type="term" value="F:copper ion binding"/>
    <property type="evidence" value="ECO:0007669"/>
    <property type="project" value="TreeGrafter"/>
</dbReference>
<dbReference type="Gene3D" id="3.60.140.10">
    <property type="entry name" value="CNF1/YfiH-like putative cysteine hydrolases"/>
    <property type="match status" value="1"/>
</dbReference>
<dbReference type="EMBL" id="WJQS01000001">
    <property type="protein sequence ID" value="MRI84384.1"/>
    <property type="molecule type" value="Genomic_DNA"/>
</dbReference>
<evidence type="ECO:0000256" key="7">
    <source>
        <dbReference type="ARBA" id="ARBA00022801"/>
    </source>
</evidence>
<accession>A0A6I2GCP9</accession>
<dbReference type="InterPro" id="IPR011324">
    <property type="entry name" value="Cytotoxic_necrot_fac-like_cat"/>
</dbReference>
<dbReference type="InterPro" id="IPR038371">
    <property type="entry name" value="Cu_polyphenol_OxRdtase_sf"/>
</dbReference>
<evidence type="ECO:0000256" key="11">
    <source>
        <dbReference type="ARBA" id="ARBA00049893"/>
    </source>
</evidence>
<dbReference type="GO" id="GO:0017061">
    <property type="term" value="F:S-methyl-5-thioadenosine phosphorylase activity"/>
    <property type="evidence" value="ECO:0007669"/>
    <property type="project" value="UniProtKB-EC"/>
</dbReference>
<keyword evidence="5" id="KW-0808">Transferase</keyword>
<evidence type="ECO:0000313" key="12">
    <source>
        <dbReference type="EMBL" id="MRI84384.1"/>
    </source>
</evidence>
<proteinExistence type="inferred from homology"/>
<comment type="caution">
    <text evidence="12">The sequence shown here is derived from an EMBL/GenBank/DDBJ whole genome shotgun (WGS) entry which is preliminary data.</text>
</comment>
<evidence type="ECO:0000313" key="13">
    <source>
        <dbReference type="Proteomes" id="UP000430975"/>
    </source>
</evidence>
<comment type="catalytic activity">
    <reaction evidence="11">
        <text>S-methyl-5'-thioadenosine + phosphate = 5-(methylsulfanyl)-alpha-D-ribose 1-phosphate + adenine</text>
        <dbReference type="Rhea" id="RHEA:11852"/>
        <dbReference type="ChEBI" id="CHEBI:16708"/>
        <dbReference type="ChEBI" id="CHEBI:17509"/>
        <dbReference type="ChEBI" id="CHEBI:43474"/>
        <dbReference type="ChEBI" id="CHEBI:58533"/>
        <dbReference type="EC" id="2.4.2.28"/>
    </reaction>
    <physiologicalReaction direction="left-to-right" evidence="11">
        <dbReference type="Rhea" id="RHEA:11853"/>
    </physiologicalReaction>
</comment>
<dbReference type="Proteomes" id="UP000430975">
    <property type="component" value="Unassembled WGS sequence"/>
</dbReference>
<evidence type="ECO:0000256" key="5">
    <source>
        <dbReference type="ARBA" id="ARBA00022679"/>
    </source>
</evidence>
<dbReference type="PANTHER" id="PTHR30616">
    <property type="entry name" value="UNCHARACTERIZED PROTEIN YFIH"/>
    <property type="match status" value="1"/>
</dbReference>
<comment type="cofactor">
    <cofactor evidence="2">
        <name>Zn(2+)</name>
        <dbReference type="ChEBI" id="CHEBI:29105"/>
    </cofactor>
</comment>
<evidence type="ECO:0000256" key="10">
    <source>
        <dbReference type="ARBA" id="ARBA00048968"/>
    </source>
</evidence>
<comment type="catalytic activity">
    <reaction evidence="9">
        <text>adenosine + H2O + H(+) = inosine + NH4(+)</text>
        <dbReference type="Rhea" id="RHEA:24408"/>
        <dbReference type="ChEBI" id="CHEBI:15377"/>
        <dbReference type="ChEBI" id="CHEBI:15378"/>
        <dbReference type="ChEBI" id="CHEBI:16335"/>
        <dbReference type="ChEBI" id="CHEBI:17596"/>
        <dbReference type="ChEBI" id="CHEBI:28938"/>
        <dbReference type="EC" id="3.5.4.4"/>
    </reaction>
    <physiologicalReaction direction="left-to-right" evidence="9">
        <dbReference type="Rhea" id="RHEA:24409"/>
    </physiologicalReaction>
</comment>
<evidence type="ECO:0000256" key="2">
    <source>
        <dbReference type="ARBA" id="ARBA00001947"/>
    </source>
</evidence>
<name>A0A6I2GCP9_9LACT</name>
<comment type="catalytic activity">
    <reaction evidence="10">
        <text>adenosine + phosphate = alpha-D-ribose 1-phosphate + adenine</text>
        <dbReference type="Rhea" id="RHEA:27642"/>
        <dbReference type="ChEBI" id="CHEBI:16335"/>
        <dbReference type="ChEBI" id="CHEBI:16708"/>
        <dbReference type="ChEBI" id="CHEBI:43474"/>
        <dbReference type="ChEBI" id="CHEBI:57720"/>
        <dbReference type="EC" id="2.4.2.1"/>
    </reaction>
    <physiologicalReaction direction="left-to-right" evidence="10">
        <dbReference type="Rhea" id="RHEA:27643"/>
    </physiologicalReaction>
</comment>
<evidence type="ECO:0000256" key="4">
    <source>
        <dbReference type="ARBA" id="ARBA00007353"/>
    </source>
</evidence>
<comment type="catalytic activity">
    <reaction evidence="1">
        <text>inosine + phosphate = alpha-D-ribose 1-phosphate + hypoxanthine</text>
        <dbReference type="Rhea" id="RHEA:27646"/>
        <dbReference type="ChEBI" id="CHEBI:17368"/>
        <dbReference type="ChEBI" id="CHEBI:17596"/>
        <dbReference type="ChEBI" id="CHEBI:43474"/>
        <dbReference type="ChEBI" id="CHEBI:57720"/>
        <dbReference type="EC" id="2.4.2.1"/>
    </reaction>
    <physiologicalReaction direction="left-to-right" evidence="1">
        <dbReference type="Rhea" id="RHEA:27647"/>
    </physiologicalReaction>
</comment>
<reference evidence="12 13" key="1">
    <citation type="submission" date="2019-11" db="EMBL/GenBank/DDBJ databases">
        <title>Characterisation of Fundicoccus ignavus gen. nov. sp. nov., a novel genus of the family Aerococcaceae isolated from bulk tank milk.</title>
        <authorList>
            <person name="Siebert A."/>
            <person name="Huptas C."/>
            <person name="Wenning M."/>
            <person name="Scherer S."/>
            <person name="Doll E.V."/>
        </authorList>
    </citation>
    <scope>NUCLEOTIDE SEQUENCE [LARGE SCALE GENOMIC DNA]</scope>
    <source>
        <strain evidence="12 13">WS4759</strain>
    </source>
</reference>
<keyword evidence="6" id="KW-0479">Metal-binding</keyword>
<gene>
    <name evidence="12" type="ORF">GIY09_00505</name>
</gene>
<dbReference type="AlphaFoldDB" id="A0A6I2GCP9"/>
<sequence>MHSIKLTQAGLSHYVAGSDYNFRQAEVGEQVIQDANRALATMGIQPQALYSGTQVHGVNIEYCDGQTGQDGLYGKTFPDTDGLITDRPEIALLIKYADCTPIVLFDPVKKVQALLHSGWRGTVQEIASHAIERMETDFHCQREHLVAYLGPSIDQANYEVGPEVYAAFSAFTDRDQFFQPQPKSDKFKLSMLDANRFLLLTNGLKEHQIDVSRQSTIESPALHSARGEGPTYGLNALITMI</sequence>
<comment type="function">
    <text evidence="3">Purine nucleoside enzyme that catalyzes the phosphorolysis of adenosine and inosine nucleosides, yielding D-ribose 1-phosphate and the respective free bases, adenine and hypoxanthine. Also catalyzes the phosphorolysis of S-methyl-5'-thioadenosine into adenine and S-methyl-5-thio-alpha-D-ribose 1-phosphate. Also has adenosine deaminase activity.</text>
</comment>
<organism evidence="12 13">
    <name type="scientific">Fundicoccus ignavus</name>
    <dbReference type="NCBI Taxonomy" id="2664442"/>
    <lineage>
        <taxon>Bacteria</taxon>
        <taxon>Bacillati</taxon>
        <taxon>Bacillota</taxon>
        <taxon>Bacilli</taxon>
        <taxon>Lactobacillales</taxon>
        <taxon>Aerococcaceae</taxon>
        <taxon>Fundicoccus</taxon>
    </lineage>
</organism>
<evidence type="ECO:0000256" key="3">
    <source>
        <dbReference type="ARBA" id="ARBA00003215"/>
    </source>
</evidence>
<evidence type="ECO:0000256" key="9">
    <source>
        <dbReference type="ARBA" id="ARBA00047989"/>
    </source>
</evidence>